<dbReference type="Proteomes" id="UP000637643">
    <property type="component" value="Unassembled WGS sequence"/>
</dbReference>
<dbReference type="AlphaFoldDB" id="A0A917CW72"/>
<keyword evidence="9" id="KW-1185">Reference proteome</keyword>
<name>A0A917CW72_9BACL</name>
<accession>A0A917CW72</accession>
<evidence type="ECO:0000256" key="6">
    <source>
        <dbReference type="SAM" id="Phobius"/>
    </source>
</evidence>
<keyword evidence="4 6" id="KW-1133">Transmembrane helix</keyword>
<feature type="transmembrane region" description="Helical" evidence="6">
    <location>
        <begin position="161"/>
        <end position="181"/>
    </location>
</feature>
<keyword evidence="5 6" id="KW-0472">Membrane</keyword>
<evidence type="ECO:0000256" key="5">
    <source>
        <dbReference type="ARBA" id="ARBA00023136"/>
    </source>
</evidence>
<keyword evidence="2" id="KW-0813">Transport</keyword>
<organism evidence="8 9">
    <name type="scientific">Paenibacillus albidus</name>
    <dbReference type="NCBI Taxonomy" id="2041023"/>
    <lineage>
        <taxon>Bacteria</taxon>
        <taxon>Bacillati</taxon>
        <taxon>Bacillota</taxon>
        <taxon>Bacilli</taxon>
        <taxon>Bacillales</taxon>
        <taxon>Paenibacillaceae</taxon>
        <taxon>Paenibacillus</taxon>
    </lineage>
</organism>
<reference evidence="8" key="1">
    <citation type="journal article" date="2014" name="Int. J. Syst. Evol. Microbiol.">
        <title>Complete genome sequence of Corynebacterium casei LMG S-19264T (=DSM 44701T), isolated from a smear-ripened cheese.</title>
        <authorList>
            <consortium name="US DOE Joint Genome Institute (JGI-PGF)"/>
            <person name="Walter F."/>
            <person name="Albersmeier A."/>
            <person name="Kalinowski J."/>
            <person name="Ruckert C."/>
        </authorList>
    </citation>
    <scope>NUCLEOTIDE SEQUENCE</scope>
    <source>
        <strain evidence="8">CGMCC 1.16134</strain>
    </source>
</reference>
<dbReference type="InterPro" id="IPR020846">
    <property type="entry name" value="MFS_dom"/>
</dbReference>
<feature type="transmembrane region" description="Helical" evidence="6">
    <location>
        <begin position="227"/>
        <end position="245"/>
    </location>
</feature>
<feature type="transmembrane region" description="Helical" evidence="6">
    <location>
        <begin position="294"/>
        <end position="312"/>
    </location>
</feature>
<evidence type="ECO:0000313" key="8">
    <source>
        <dbReference type="EMBL" id="GGG00399.1"/>
    </source>
</evidence>
<evidence type="ECO:0000259" key="7">
    <source>
        <dbReference type="PROSITE" id="PS50850"/>
    </source>
</evidence>
<evidence type="ECO:0000256" key="2">
    <source>
        <dbReference type="ARBA" id="ARBA00022448"/>
    </source>
</evidence>
<protein>
    <submittedName>
        <fullName evidence="8">MFS transporter</fullName>
    </submittedName>
</protein>
<dbReference type="GO" id="GO:0005886">
    <property type="term" value="C:plasma membrane"/>
    <property type="evidence" value="ECO:0007669"/>
    <property type="project" value="UniProtKB-SubCell"/>
</dbReference>
<dbReference type="EMBL" id="BMKR01000030">
    <property type="protein sequence ID" value="GGG00399.1"/>
    <property type="molecule type" value="Genomic_DNA"/>
</dbReference>
<evidence type="ECO:0000256" key="4">
    <source>
        <dbReference type="ARBA" id="ARBA00022989"/>
    </source>
</evidence>
<reference evidence="8" key="2">
    <citation type="submission" date="2020-09" db="EMBL/GenBank/DDBJ databases">
        <authorList>
            <person name="Sun Q."/>
            <person name="Zhou Y."/>
        </authorList>
    </citation>
    <scope>NUCLEOTIDE SEQUENCE</scope>
    <source>
        <strain evidence="8">CGMCC 1.16134</strain>
    </source>
</reference>
<feature type="domain" description="Major facilitator superfamily (MFS) profile" evidence="7">
    <location>
        <begin position="3"/>
        <end position="406"/>
    </location>
</feature>
<feature type="transmembrane region" description="Helical" evidence="6">
    <location>
        <begin position="72"/>
        <end position="89"/>
    </location>
</feature>
<dbReference type="InterPro" id="IPR011701">
    <property type="entry name" value="MFS"/>
</dbReference>
<evidence type="ECO:0000256" key="1">
    <source>
        <dbReference type="ARBA" id="ARBA00004651"/>
    </source>
</evidence>
<comment type="caution">
    <text evidence="8">The sequence shown here is derived from an EMBL/GenBank/DDBJ whole genome shotgun (WGS) entry which is preliminary data.</text>
</comment>
<dbReference type="PROSITE" id="PS50850">
    <property type="entry name" value="MFS"/>
    <property type="match status" value="1"/>
</dbReference>
<comment type="subcellular location">
    <subcellularLocation>
        <location evidence="1">Cell membrane</location>
        <topology evidence="1">Multi-pass membrane protein</topology>
    </subcellularLocation>
</comment>
<feature type="transmembrane region" description="Helical" evidence="6">
    <location>
        <begin position="318"/>
        <end position="342"/>
    </location>
</feature>
<dbReference type="PANTHER" id="PTHR23528:SF1">
    <property type="entry name" value="MAJOR FACILITATOR SUPERFAMILY (MFS) PROFILE DOMAIN-CONTAINING PROTEIN"/>
    <property type="match status" value="1"/>
</dbReference>
<dbReference type="GO" id="GO:0022857">
    <property type="term" value="F:transmembrane transporter activity"/>
    <property type="evidence" value="ECO:0007669"/>
    <property type="project" value="InterPro"/>
</dbReference>
<feature type="transmembrane region" description="Helical" evidence="6">
    <location>
        <begin position="135"/>
        <end position="155"/>
    </location>
</feature>
<dbReference type="Gene3D" id="1.20.1250.20">
    <property type="entry name" value="MFS general substrate transporter like domains"/>
    <property type="match status" value="2"/>
</dbReference>
<dbReference type="PANTHER" id="PTHR23528">
    <property type="match status" value="1"/>
</dbReference>
<sequence>MKKIWLLGFGFFSISITWSLYNAFVPFFLEKYVHSVALISFLMTLDNYFALFLQPWIGNRSDRTVTRYGRRMPYLMIGMPAAAVLTLLIPYHTGLFTLLLFMMLMNLAMSLYRSPTVALMPDITPDAQRTKANGLINFMGGFGSILAFGAGSILYASNPALPFIAAGMITLLCLFIVSRYIKEDRDGIHGDNTLTPATAAAVDPAHGVVAVPGKSSRISFKKQLDRTTVFLLAAIFFWFVAYQGVETLFTLYGKNHLGLSEKAASFSLTFFSLAFVLFAIPSGWLGGRFGKKKLIIIGVCGLMLVFALVGFARDLPVLRGLLLLGGMFWACININSYPYVVATGTEESIGTRTGMYYLVSSLAAISSPPILGLLIDLFGYAVLFYCAAASMAVALLCLLLMKERRKSVNLPQAPGAGA</sequence>
<dbReference type="CDD" id="cd17313">
    <property type="entry name" value="MFS_SLC45_SUC"/>
    <property type="match status" value="1"/>
</dbReference>
<feature type="transmembrane region" description="Helical" evidence="6">
    <location>
        <begin position="354"/>
        <end position="375"/>
    </location>
</feature>
<evidence type="ECO:0000256" key="3">
    <source>
        <dbReference type="ARBA" id="ARBA00022692"/>
    </source>
</evidence>
<dbReference type="RefSeq" id="WP_189029996.1">
    <property type="nucleotide sequence ID" value="NZ_BMKR01000030.1"/>
</dbReference>
<dbReference type="Pfam" id="PF07690">
    <property type="entry name" value="MFS_1"/>
    <property type="match status" value="1"/>
</dbReference>
<keyword evidence="3 6" id="KW-0812">Transmembrane</keyword>
<dbReference type="SUPFAM" id="SSF103473">
    <property type="entry name" value="MFS general substrate transporter"/>
    <property type="match status" value="1"/>
</dbReference>
<evidence type="ECO:0000313" key="9">
    <source>
        <dbReference type="Proteomes" id="UP000637643"/>
    </source>
</evidence>
<feature type="transmembrane region" description="Helical" evidence="6">
    <location>
        <begin position="265"/>
        <end position="287"/>
    </location>
</feature>
<feature type="transmembrane region" description="Helical" evidence="6">
    <location>
        <begin position="32"/>
        <end position="51"/>
    </location>
</feature>
<gene>
    <name evidence="8" type="ORF">GCM10010912_51620</name>
</gene>
<dbReference type="InterPro" id="IPR036259">
    <property type="entry name" value="MFS_trans_sf"/>
</dbReference>
<feature type="transmembrane region" description="Helical" evidence="6">
    <location>
        <begin position="381"/>
        <end position="401"/>
    </location>
</feature>
<proteinExistence type="predicted"/>
<feature type="transmembrane region" description="Helical" evidence="6">
    <location>
        <begin position="95"/>
        <end position="114"/>
    </location>
</feature>